<feature type="domain" description="Glycosyltransferase RgtA/B/C/D-like" evidence="9">
    <location>
        <begin position="79"/>
        <end position="211"/>
    </location>
</feature>
<feature type="transmembrane region" description="Helical" evidence="8">
    <location>
        <begin position="12"/>
        <end position="31"/>
    </location>
</feature>
<dbReference type="GO" id="GO:0009103">
    <property type="term" value="P:lipopolysaccharide biosynthetic process"/>
    <property type="evidence" value="ECO:0007669"/>
    <property type="project" value="UniProtKB-ARBA"/>
</dbReference>
<dbReference type="PANTHER" id="PTHR33908">
    <property type="entry name" value="MANNOSYLTRANSFERASE YKCB-RELATED"/>
    <property type="match status" value="1"/>
</dbReference>
<evidence type="ECO:0000259" key="9">
    <source>
        <dbReference type="Pfam" id="PF13231"/>
    </source>
</evidence>
<feature type="transmembrane region" description="Helical" evidence="8">
    <location>
        <begin position="160"/>
        <end position="188"/>
    </location>
</feature>
<sequence>MQDSHREVTYLAVVIGVFTLMQLIVLLLFGYTPYHDSNCYIDIAQQCIEAGEPYPTTRQIQEVEFIWNMGAIHLSYLSLLLFKSITPLLVLYAFMKGMTAWMVYRIARYLYGKRTAWITLILYVIYPANYGECTSTLTELPFIFFSFLGMIFALRDKTILLGGICMAIANWVRPMGIVFIVTMCAYYLFRRNESKKRMSYLCGAYIATIFLFGSLYYLRTGYFIYQAKTGWMALMQYSWDHDKDKQTDYPLFEHGNPMYYDENQTNAIDRDHIWQQNFLVWLPHNLGEYLSQMPEKLWRTYISDNMNMCTFIPHKQEREYMYEEVSMEKLYADFPHYSPVQVLTIINLAYYYCLLIAFCVVIYMAYRKKQLGKYVIPITITAFGTILLLLVGHGETRFHTPFIPFFMMMAASRIPLANRKNNICAN</sequence>
<reference evidence="10" key="1">
    <citation type="journal article" date="2021" name="PeerJ">
        <title>Extensive microbial diversity within the chicken gut microbiome revealed by metagenomics and culture.</title>
        <authorList>
            <person name="Gilroy R."/>
            <person name="Ravi A."/>
            <person name="Getino M."/>
            <person name="Pursley I."/>
            <person name="Horton D.L."/>
            <person name="Alikhan N.F."/>
            <person name="Baker D."/>
            <person name="Gharbi K."/>
            <person name="Hall N."/>
            <person name="Watson M."/>
            <person name="Adriaenssens E.M."/>
            <person name="Foster-Nyarko E."/>
            <person name="Jarju S."/>
            <person name="Secka A."/>
            <person name="Antonio M."/>
            <person name="Oren A."/>
            <person name="Chaudhuri R.R."/>
            <person name="La Ragione R."/>
            <person name="Hildebrand F."/>
            <person name="Pallen M.J."/>
        </authorList>
    </citation>
    <scope>NUCLEOTIDE SEQUENCE</scope>
    <source>
        <strain evidence="10">ChiHecec3B27-8219</strain>
    </source>
</reference>
<dbReference type="InterPro" id="IPR050297">
    <property type="entry name" value="LipidA_mod_glycosyltrf_83"/>
</dbReference>
<comment type="caution">
    <text evidence="10">The sequence shown here is derived from an EMBL/GenBank/DDBJ whole genome shotgun (WGS) entry which is preliminary data.</text>
</comment>
<organism evidence="10 11">
    <name type="scientific">Candidatus Prevotella avicola</name>
    <dbReference type="NCBI Taxonomy" id="2838738"/>
    <lineage>
        <taxon>Bacteria</taxon>
        <taxon>Pseudomonadati</taxon>
        <taxon>Bacteroidota</taxon>
        <taxon>Bacteroidia</taxon>
        <taxon>Bacteroidales</taxon>
        <taxon>Prevotellaceae</taxon>
        <taxon>Prevotella</taxon>
    </lineage>
</organism>
<dbReference type="Proteomes" id="UP000824055">
    <property type="component" value="Unassembled WGS sequence"/>
</dbReference>
<keyword evidence="5 8" id="KW-0812">Transmembrane</keyword>
<dbReference type="EMBL" id="DXBE01000001">
    <property type="protein sequence ID" value="HIZ68290.1"/>
    <property type="molecule type" value="Genomic_DNA"/>
</dbReference>
<dbReference type="GO" id="GO:0005886">
    <property type="term" value="C:plasma membrane"/>
    <property type="evidence" value="ECO:0007669"/>
    <property type="project" value="UniProtKB-SubCell"/>
</dbReference>
<evidence type="ECO:0000256" key="2">
    <source>
        <dbReference type="ARBA" id="ARBA00022475"/>
    </source>
</evidence>
<dbReference type="AlphaFoldDB" id="A0A9D2FXI8"/>
<dbReference type="PANTHER" id="PTHR33908:SF11">
    <property type="entry name" value="MEMBRANE PROTEIN"/>
    <property type="match status" value="1"/>
</dbReference>
<feature type="transmembrane region" description="Helical" evidence="8">
    <location>
        <begin position="348"/>
        <end position="366"/>
    </location>
</feature>
<keyword evidence="2" id="KW-1003">Cell membrane</keyword>
<feature type="transmembrane region" description="Helical" evidence="8">
    <location>
        <begin position="200"/>
        <end position="218"/>
    </location>
</feature>
<feature type="transmembrane region" description="Helical" evidence="8">
    <location>
        <begin position="398"/>
        <end position="416"/>
    </location>
</feature>
<dbReference type="GO" id="GO:0016763">
    <property type="term" value="F:pentosyltransferase activity"/>
    <property type="evidence" value="ECO:0007669"/>
    <property type="project" value="TreeGrafter"/>
</dbReference>
<reference evidence="10" key="2">
    <citation type="submission" date="2021-04" db="EMBL/GenBank/DDBJ databases">
        <authorList>
            <person name="Gilroy R."/>
        </authorList>
    </citation>
    <scope>NUCLEOTIDE SEQUENCE</scope>
    <source>
        <strain evidence="10">ChiHecec3B27-8219</strain>
    </source>
</reference>
<accession>A0A9D2FXI8</accession>
<gene>
    <name evidence="10" type="ORF">H9966_00125</name>
</gene>
<evidence type="ECO:0000256" key="6">
    <source>
        <dbReference type="ARBA" id="ARBA00022989"/>
    </source>
</evidence>
<evidence type="ECO:0000256" key="4">
    <source>
        <dbReference type="ARBA" id="ARBA00022679"/>
    </source>
</evidence>
<evidence type="ECO:0000313" key="10">
    <source>
        <dbReference type="EMBL" id="HIZ68290.1"/>
    </source>
</evidence>
<evidence type="ECO:0000256" key="8">
    <source>
        <dbReference type="SAM" id="Phobius"/>
    </source>
</evidence>
<evidence type="ECO:0000256" key="3">
    <source>
        <dbReference type="ARBA" id="ARBA00022676"/>
    </source>
</evidence>
<evidence type="ECO:0000256" key="5">
    <source>
        <dbReference type="ARBA" id="ARBA00022692"/>
    </source>
</evidence>
<evidence type="ECO:0000313" key="11">
    <source>
        <dbReference type="Proteomes" id="UP000824055"/>
    </source>
</evidence>
<name>A0A9D2FXI8_9BACT</name>
<feature type="transmembrane region" description="Helical" evidence="8">
    <location>
        <begin position="74"/>
        <end position="94"/>
    </location>
</feature>
<evidence type="ECO:0000256" key="7">
    <source>
        <dbReference type="ARBA" id="ARBA00023136"/>
    </source>
</evidence>
<feature type="transmembrane region" description="Helical" evidence="8">
    <location>
        <begin position="373"/>
        <end position="392"/>
    </location>
</feature>
<protein>
    <submittedName>
        <fullName evidence="10">Glycosyltransferase family 39 protein</fullName>
    </submittedName>
</protein>
<comment type="subcellular location">
    <subcellularLocation>
        <location evidence="1">Cell membrane</location>
        <topology evidence="1">Multi-pass membrane protein</topology>
    </subcellularLocation>
</comment>
<keyword evidence="6 8" id="KW-1133">Transmembrane helix</keyword>
<keyword evidence="7 8" id="KW-0472">Membrane</keyword>
<keyword evidence="4" id="KW-0808">Transferase</keyword>
<proteinExistence type="predicted"/>
<keyword evidence="3" id="KW-0328">Glycosyltransferase</keyword>
<dbReference type="InterPro" id="IPR038731">
    <property type="entry name" value="RgtA/B/C-like"/>
</dbReference>
<dbReference type="Pfam" id="PF13231">
    <property type="entry name" value="PMT_2"/>
    <property type="match status" value="1"/>
</dbReference>
<evidence type="ECO:0000256" key="1">
    <source>
        <dbReference type="ARBA" id="ARBA00004651"/>
    </source>
</evidence>